<dbReference type="InterPro" id="IPR023614">
    <property type="entry name" value="Porin_dom_sf"/>
</dbReference>
<dbReference type="EMBL" id="PTIY01000007">
    <property type="protein sequence ID" value="PPK71620.1"/>
    <property type="molecule type" value="Genomic_DNA"/>
</dbReference>
<keyword evidence="1" id="KW-0732">Signal</keyword>
<gene>
    <name evidence="2" type="ORF">B0F88_107144</name>
</gene>
<dbReference type="Pfam" id="PF07396">
    <property type="entry name" value="Porin_O_P"/>
    <property type="match status" value="1"/>
</dbReference>
<dbReference type="Gene3D" id="2.40.160.10">
    <property type="entry name" value="Porin"/>
    <property type="match status" value="1"/>
</dbReference>
<dbReference type="InterPro" id="IPR010870">
    <property type="entry name" value="Porin_O/P"/>
</dbReference>
<protein>
    <submittedName>
        <fullName evidence="2">Phosphate-selective porin OprO/OprP</fullName>
    </submittedName>
</protein>
<sequence length="495" mass="54300">MKISKLTLAIATVLGAGVTSGAFAMDLYVDTKTKQIYAEPGRGRELMGSFEKVDNAPSKAEKLDKAEIKAIREDLALKDNAIKALQEHKEESTGPDSVNVKLDKKGLNFETKDKNFKFKLGGRIQADANYSSNDNFVTAGTNNHVEANDGTEFRRARIDFTGTFFKDWNFKTQADFADNGVAMKDLFIQYTGLGFMSATVGQQKQNFSRELLESSNDLMFAERSLMNVLNAPVVDRAIGLNLQSEAKKGYTAALGIYGDTITANKPAAPNKGDEGWAISGRATYAPIEEKTKVVHLGVAGNYRAPNADDKVLDSSGVHYVYETNHMSNLNLIDTRVTGVNNIKMMGLEAAGLYGPVSVGAEYTRTWLDRKNGGTNLELDGWYADAAWTITGESRHYKQGRFYKVDPAKNFSFKNGGLGAWELAARYSDADLNDGAFRGGKMSNVTVALNWYLNSNIRIMGDYTRAFNMTDAAVTTVTGGKPDTNDTFTIRTQLAY</sequence>
<organism evidence="2 3">
    <name type="scientific">Methylobacter tundripaludum</name>
    <dbReference type="NCBI Taxonomy" id="173365"/>
    <lineage>
        <taxon>Bacteria</taxon>
        <taxon>Pseudomonadati</taxon>
        <taxon>Pseudomonadota</taxon>
        <taxon>Gammaproteobacteria</taxon>
        <taxon>Methylococcales</taxon>
        <taxon>Methylococcaceae</taxon>
        <taxon>Methylobacter</taxon>
    </lineage>
</organism>
<feature type="signal peptide" evidence="1">
    <location>
        <begin position="1"/>
        <end position="24"/>
    </location>
</feature>
<reference evidence="2 3" key="1">
    <citation type="submission" date="2018-02" db="EMBL/GenBank/DDBJ databases">
        <title>Subsurface microbial communities from deep shales in Ohio and West Virginia, USA.</title>
        <authorList>
            <person name="Wrighton K."/>
        </authorList>
    </citation>
    <scope>NUCLEOTIDE SEQUENCE [LARGE SCALE GENOMIC DNA]</scope>
    <source>
        <strain evidence="2 3">OWC-G53F</strain>
    </source>
</reference>
<evidence type="ECO:0000313" key="2">
    <source>
        <dbReference type="EMBL" id="PPK71620.1"/>
    </source>
</evidence>
<comment type="caution">
    <text evidence="2">The sequence shown here is derived from an EMBL/GenBank/DDBJ whole genome shotgun (WGS) entry which is preliminary data.</text>
</comment>
<evidence type="ECO:0000313" key="3">
    <source>
        <dbReference type="Proteomes" id="UP000238071"/>
    </source>
</evidence>
<evidence type="ECO:0000256" key="1">
    <source>
        <dbReference type="SAM" id="SignalP"/>
    </source>
</evidence>
<dbReference type="AlphaFoldDB" id="A0A2S6H2G7"/>
<feature type="chain" id="PRO_5015472164" evidence="1">
    <location>
        <begin position="25"/>
        <end position="495"/>
    </location>
</feature>
<dbReference type="RefSeq" id="WP_104423886.1">
    <property type="nucleotide sequence ID" value="NZ_PTIY01000007.1"/>
</dbReference>
<keyword evidence="3" id="KW-1185">Reference proteome</keyword>
<name>A0A2S6H2G7_9GAMM</name>
<proteinExistence type="predicted"/>
<dbReference type="SUPFAM" id="SSF56935">
    <property type="entry name" value="Porins"/>
    <property type="match status" value="1"/>
</dbReference>
<accession>A0A2S6H2G7</accession>
<dbReference type="OrthoDB" id="9807854at2"/>
<dbReference type="Proteomes" id="UP000238071">
    <property type="component" value="Unassembled WGS sequence"/>
</dbReference>